<organism evidence="2 3">
    <name type="scientific">Allomyces macrogynus (strain ATCC 38327)</name>
    <name type="common">Allomyces javanicus var. macrogynus</name>
    <dbReference type="NCBI Taxonomy" id="578462"/>
    <lineage>
        <taxon>Eukaryota</taxon>
        <taxon>Fungi</taxon>
        <taxon>Fungi incertae sedis</taxon>
        <taxon>Blastocladiomycota</taxon>
        <taxon>Blastocladiomycetes</taxon>
        <taxon>Blastocladiales</taxon>
        <taxon>Blastocladiaceae</taxon>
        <taxon>Allomyces</taxon>
    </lineage>
</organism>
<dbReference type="EMBL" id="GG745349">
    <property type="protein sequence ID" value="KNE66329.1"/>
    <property type="molecule type" value="Genomic_DNA"/>
</dbReference>
<dbReference type="Pfam" id="PF00443">
    <property type="entry name" value="UCH"/>
    <property type="match status" value="1"/>
</dbReference>
<reference evidence="2 3" key="1">
    <citation type="submission" date="2009-11" db="EMBL/GenBank/DDBJ databases">
        <title>Annotation of Allomyces macrogynus ATCC 38327.</title>
        <authorList>
            <consortium name="The Broad Institute Genome Sequencing Platform"/>
            <person name="Russ C."/>
            <person name="Cuomo C."/>
            <person name="Burger G."/>
            <person name="Gray M.W."/>
            <person name="Holland P.W.H."/>
            <person name="King N."/>
            <person name="Lang F.B.F."/>
            <person name="Roger A.J."/>
            <person name="Ruiz-Trillo I."/>
            <person name="Young S.K."/>
            <person name="Zeng Q."/>
            <person name="Gargeya S."/>
            <person name="Fitzgerald M."/>
            <person name="Haas B."/>
            <person name="Abouelleil A."/>
            <person name="Alvarado L."/>
            <person name="Arachchi H.M."/>
            <person name="Berlin A."/>
            <person name="Chapman S.B."/>
            <person name="Gearin G."/>
            <person name="Goldberg J."/>
            <person name="Griggs A."/>
            <person name="Gujja S."/>
            <person name="Hansen M."/>
            <person name="Heiman D."/>
            <person name="Howarth C."/>
            <person name="Larimer J."/>
            <person name="Lui A."/>
            <person name="MacDonald P.J.P."/>
            <person name="McCowen C."/>
            <person name="Montmayeur A."/>
            <person name="Murphy C."/>
            <person name="Neiman D."/>
            <person name="Pearson M."/>
            <person name="Priest M."/>
            <person name="Roberts A."/>
            <person name="Saif S."/>
            <person name="Shea T."/>
            <person name="Sisk P."/>
            <person name="Stolte C."/>
            <person name="Sykes S."/>
            <person name="Wortman J."/>
            <person name="Nusbaum C."/>
            <person name="Birren B."/>
        </authorList>
    </citation>
    <scope>NUCLEOTIDE SEQUENCE [LARGE SCALE GENOMIC DNA]</scope>
    <source>
        <strain evidence="2 3">ATCC 38327</strain>
    </source>
</reference>
<dbReference type="AlphaFoldDB" id="A0A0L0SVF2"/>
<dbReference type="InterPro" id="IPR038765">
    <property type="entry name" value="Papain-like_cys_pep_sf"/>
</dbReference>
<dbReference type="STRING" id="578462.A0A0L0SVF2"/>
<dbReference type="GO" id="GO:0004843">
    <property type="term" value="F:cysteine-type deubiquitinase activity"/>
    <property type="evidence" value="ECO:0007669"/>
    <property type="project" value="InterPro"/>
</dbReference>
<dbReference type="InterPro" id="IPR028889">
    <property type="entry name" value="USP"/>
</dbReference>
<sequence length="170" mass="18342">MVLKRYYLKDQGPGKPPLPKRCARQVLVPMDIRFDAFTTDTSTDNLSAPHHAGSTLVLRAVICHLGESPTAGHFVTYVNATPLSGADAAAAAAGPTWLRFDGVKDEGKIQCFTTTAAITRQFMDEVAKNAYMLFYEWVPASQSTVPAAESDTDSTASAGGLGRRDECRIM</sequence>
<reference evidence="3" key="2">
    <citation type="submission" date="2009-11" db="EMBL/GenBank/DDBJ databases">
        <title>The Genome Sequence of Allomyces macrogynus strain ATCC 38327.</title>
        <authorList>
            <consortium name="The Broad Institute Genome Sequencing Platform"/>
            <person name="Russ C."/>
            <person name="Cuomo C."/>
            <person name="Shea T."/>
            <person name="Young S.K."/>
            <person name="Zeng Q."/>
            <person name="Koehrsen M."/>
            <person name="Haas B."/>
            <person name="Borodovsky M."/>
            <person name="Guigo R."/>
            <person name="Alvarado L."/>
            <person name="Berlin A."/>
            <person name="Borenstein D."/>
            <person name="Chen Z."/>
            <person name="Engels R."/>
            <person name="Freedman E."/>
            <person name="Gellesch M."/>
            <person name="Goldberg J."/>
            <person name="Griggs A."/>
            <person name="Gujja S."/>
            <person name="Heiman D."/>
            <person name="Hepburn T."/>
            <person name="Howarth C."/>
            <person name="Jen D."/>
            <person name="Larson L."/>
            <person name="Lewis B."/>
            <person name="Mehta T."/>
            <person name="Park D."/>
            <person name="Pearson M."/>
            <person name="Roberts A."/>
            <person name="Saif S."/>
            <person name="Shenoy N."/>
            <person name="Sisk P."/>
            <person name="Stolte C."/>
            <person name="Sykes S."/>
            <person name="Walk T."/>
            <person name="White J."/>
            <person name="Yandava C."/>
            <person name="Burger G."/>
            <person name="Gray M.W."/>
            <person name="Holland P.W.H."/>
            <person name="King N."/>
            <person name="Lang F.B.F."/>
            <person name="Roger A.J."/>
            <person name="Ruiz-Trillo I."/>
            <person name="Lander E."/>
            <person name="Nusbaum C."/>
        </authorList>
    </citation>
    <scope>NUCLEOTIDE SEQUENCE [LARGE SCALE GENOMIC DNA]</scope>
    <source>
        <strain evidence="3">ATCC 38327</strain>
    </source>
</reference>
<gene>
    <name evidence="2" type="ORF">AMAG_19387</name>
</gene>
<evidence type="ECO:0000313" key="2">
    <source>
        <dbReference type="EMBL" id="KNE66329.1"/>
    </source>
</evidence>
<dbReference type="PROSITE" id="PS50235">
    <property type="entry name" value="USP_3"/>
    <property type="match status" value="1"/>
</dbReference>
<accession>A0A0L0SVF2</accession>
<proteinExistence type="predicted"/>
<dbReference type="SUPFAM" id="SSF54001">
    <property type="entry name" value="Cysteine proteinases"/>
    <property type="match status" value="1"/>
</dbReference>
<keyword evidence="3" id="KW-1185">Reference proteome</keyword>
<name>A0A0L0SVF2_ALLM3</name>
<dbReference type="Gene3D" id="3.90.70.10">
    <property type="entry name" value="Cysteine proteinases"/>
    <property type="match status" value="1"/>
</dbReference>
<evidence type="ECO:0000259" key="1">
    <source>
        <dbReference type="PROSITE" id="PS50235"/>
    </source>
</evidence>
<protein>
    <recommendedName>
        <fullName evidence="1">USP domain-containing protein</fullName>
    </recommendedName>
</protein>
<feature type="domain" description="USP" evidence="1">
    <location>
        <begin position="1"/>
        <end position="138"/>
    </location>
</feature>
<dbReference type="VEuPathDB" id="FungiDB:AMAG_19387"/>
<evidence type="ECO:0000313" key="3">
    <source>
        <dbReference type="Proteomes" id="UP000054350"/>
    </source>
</evidence>
<dbReference type="Proteomes" id="UP000054350">
    <property type="component" value="Unassembled WGS sequence"/>
</dbReference>
<dbReference type="InterPro" id="IPR001394">
    <property type="entry name" value="Peptidase_C19_UCH"/>
</dbReference>
<dbReference type="GO" id="GO:0016579">
    <property type="term" value="P:protein deubiquitination"/>
    <property type="evidence" value="ECO:0007669"/>
    <property type="project" value="InterPro"/>
</dbReference>
<dbReference type="OrthoDB" id="6287070at2759"/>